<accession>A0A8T2UJT6</accession>
<organism evidence="2 3">
    <name type="scientific">Ceratopteris richardii</name>
    <name type="common">Triangle waterfern</name>
    <dbReference type="NCBI Taxonomy" id="49495"/>
    <lineage>
        <taxon>Eukaryota</taxon>
        <taxon>Viridiplantae</taxon>
        <taxon>Streptophyta</taxon>
        <taxon>Embryophyta</taxon>
        <taxon>Tracheophyta</taxon>
        <taxon>Polypodiopsida</taxon>
        <taxon>Polypodiidae</taxon>
        <taxon>Polypodiales</taxon>
        <taxon>Pteridineae</taxon>
        <taxon>Pteridaceae</taxon>
        <taxon>Parkerioideae</taxon>
        <taxon>Ceratopteris</taxon>
    </lineage>
</organism>
<name>A0A8T2UJT6_CERRI</name>
<evidence type="ECO:0000313" key="2">
    <source>
        <dbReference type="EMBL" id="KAH7433614.1"/>
    </source>
</evidence>
<keyword evidence="1" id="KW-0812">Transmembrane</keyword>
<comment type="caution">
    <text evidence="2">The sequence shown here is derived from an EMBL/GenBank/DDBJ whole genome shotgun (WGS) entry which is preliminary data.</text>
</comment>
<dbReference type="PANTHER" id="PTHR33133:SF1">
    <property type="entry name" value="EXPRESSED PROTEIN-RELATED"/>
    <property type="match status" value="1"/>
</dbReference>
<dbReference type="PANTHER" id="PTHR33133">
    <property type="entry name" value="OS08G0107100 PROTEIN-RELATED"/>
    <property type="match status" value="1"/>
</dbReference>
<keyword evidence="3" id="KW-1185">Reference proteome</keyword>
<keyword evidence="1" id="KW-0472">Membrane</keyword>
<dbReference type="OrthoDB" id="1908649at2759"/>
<gene>
    <name evidence="2" type="ORF">KP509_07G078000</name>
</gene>
<dbReference type="Proteomes" id="UP000825935">
    <property type="component" value="Chromosome 7"/>
</dbReference>
<proteinExistence type="predicted"/>
<dbReference type="AlphaFoldDB" id="A0A8T2UJT6"/>
<sequence>MERHQRQGFRAHVQSGREHVRSFNGVMRESAWILSHHGGLLSLLASTLVLPLCFMLLSHTLVSVPLIQRIRQDKEFVQAHSGTDAARDRQTDLSSEWVYLLIFFAVYLLCVLAFSLLSTAAVVYSVACMYLENSISYRKVISVVPTVWKRLIVTFLWVFILIFAYHAIAILFFHLIYENFPEISFVAFVLVVVLVWFAFFCIHVYISCIWHLSSVITVLEDSYGLRALLKSVELIKGNRRVAIQLFIVYLGLVTLISFVFHGYVLGLLIEDGAGSSLSLRLLLGTALVALFTFVTLYGMLAQTVFYFACKAFHNEQIDWVALSDHLAAYMGEYVQLKSAIQMESV</sequence>
<evidence type="ECO:0000313" key="3">
    <source>
        <dbReference type="Proteomes" id="UP000825935"/>
    </source>
</evidence>
<reference evidence="2" key="1">
    <citation type="submission" date="2021-08" db="EMBL/GenBank/DDBJ databases">
        <title>WGS assembly of Ceratopteris richardii.</title>
        <authorList>
            <person name="Marchant D.B."/>
            <person name="Chen G."/>
            <person name="Jenkins J."/>
            <person name="Shu S."/>
            <person name="Leebens-Mack J."/>
            <person name="Grimwood J."/>
            <person name="Schmutz J."/>
            <person name="Soltis P."/>
            <person name="Soltis D."/>
            <person name="Chen Z.-H."/>
        </authorList>
    </citation>
    <scope>NUCLEOTIDE SEQUENCE</scope>
    <source>
        <strain evidence="2">Whitten #5841</strain>
        <tissue evidence="2">Leaf</tissue>
    </source>
</reference>
<feature type="transmembrane region" description="Helical" evidence="1">
    <location>
        <begin position="246"/>
        <end position="269"/>
    </location>
</feature>
<dbReference type="OMA" id="HREPIDK"/>
<evidence type="ECO:0000256" key="1">
    <source>
        <dbReference type="SAM" id="Phobius"/>
    </source>
</evidence>
<keyword evidence="1" id="KW-1133">Transmembrane helix</keyword>
<dbReference type="EMBL" id="CM035412">
    <property type="protein sequence ID" value="KAH7433614.1"/>
    <property type="molecule type" value="Genomic_DNA"/>
</dbReference>
<protein>
    <submittedName>
        <fullName evidence="2">Uncharacterized protein</fullName>
    </submittedName>
</protein>
<feature type="transmembrane region" description="Helical" evidence="1">
    <location>
        <begin position="38"/>
        <end position="57"/>
    </location>
</feature>
<feature type="transmembrane region" description="Helical" evidence="1">
    <location>
        <begin position="183"/>
        <end position="206"/>
    </location>
</feature>
<feature type="transmembrane region" description="Helical" evidence="1">
    <location>
        <begin position="97"/>
        <end position="130"/>
    </location>
</feature>
<feature type="transmembrane region" description="Helical" evidence="1">
    <location>
        <begin position="281"/>
        <end position="300"/>
    </location>
</feature>
<feature type="transmembrane region" description="Helical" evidence="1">
    <location>
        <begin position="151"/>
        <end position="177"/>
    </location>
</feature>